<dbReference type="InterPro" id="IPR027417">
    <property type="entry name" value="P-loop_NTPase"/>
</dbReference>
<dbReference type="GO" id="GO:0016787">
    <property type="term" value="F:hydrolase activity"/>
    <property type="evidence" value="ECO:0007669"/>
    <property type="project" value="UniProtKB-KW"/>
</dbReference>
<dbReference type="InterPro" id="IPR018957">
    <property type="entry name" value="Znf_C3HC4_RING-type"/>
</dbReference>
<evidence type="ECO:0000313" key="10">
    <source>
        <dbReference type="EMBL" id="JAI32605.1"/>
    </source>
</evidence>
<sequence length="1357" mass="156488">MHKKIFLCKIAVEDNSATQQSIENYMTTSNSFEWDDKKWTKLFPFPTDLLSKLNTNVHHVLTLDKCIDEIKAENFLAVSYNINRAVPSLEDQYILSNIFKNYKTPIGEAKDIENFNEENDAAGSKHNLIQEYVTTALYDTLFEKHLELNSGNKQKLPILPDNFRPTLCDYQARTVHWLLEREMNITIFPNYYIQLQARDGETTVYKHLLSWHIQESEPAPIKVPAGGILADEMGLGKTVEMLALLLLHQRQLSDATSFPRQSDLCNRNGPGFLSGQGLSTLQNSADTTSDTTPSETLYNEEPEKKRKRRSTNLFCICTRKTMTELCTCKRCKFQQHAKCVGGFDVNANNDSYLCPNCWYITTQKSLLKAATTFIVTPHTIKGQWISEINRHVAPALRVFDYNELVAANWISPKELATYDVVLTDYSLLRREIYHTSAYVSDRVTRNEQRSMRRLSPLLMIEWWRVCLDEAQMVESNSTNVAAMVKQLPAINRWAITGTPIQRSIDDLCGLLEFIGFTEPLTPPTGWKALVDDFVMQQNAVNDHDKAELTLVDVLQRCMWRTCKSKVDAELQIPPQSDQVHRIRLSNLEKLFYTEQHALCESSFQHVLRKHLGNAQGILKISPIIMKIILQPLLKIRQSCIIPVVNTGSGQHKGSSNVPQKQFLQPKDLHAHLKYTNEFECKSELRTMASSYNGMAAIYFIRGNYEQSIKHYEMVLRLARDYKDINISVDSLLQIHALHNIQQACYISPAKVKQLSADVLSKYEEDCNALEWKYLEPYANTMTTMRTTCSNAEDTLERLETNLDVPLLEFTNMLAEKISEVNDAFAIALLNRFRDEFATAFGGNPKLEQLQSISGMLYILVMWYQKVEAAQTHLNREFKNLKFYTMNVTVRSKNTPAIWRDMTKFIRSVYDCHLNDILDDKKDREKNKSKLKSKKSKLKLCKLCLIRNALNDYECLLFNKVVDEATNMTEGLENPSFEVALIKVLFGFLRTKGAFISFSQQMDRHWEAIECRQQLCKKLIKYWIEIEYTVKAYDELDMCKMRISLAENEEEKTHFKLLDYELDDTFLEQQMNLYNAQRQFAMKLARLKYITHLEADADTGPCPICQSEDESRYAVLECGHNICLLCLRTIRQYNTHQKLCCPICRNHQNSEKIYYVTRTPTISAETNIQVIGDYSSKITYIVRLILKLQHDHSKDVQPLKILVFSQWAEILHPIAMALTQNGIRHRFNLTPRTIEEFKNPQLGVTCLLMPLHRGCNGLNLIEATHVFLVEPILNPGEEAQAIGRVHRFGQTRSTTVHRFIVCNTIEENIFNVVNAGKQKQANWEFKQLSVESLRNLFHLENDVSEEYIPNARDPIDVT</sequence>
<dbReference type="GO" id="GO:0008270">
    <property type="term" value="F:zinc ion binding"/>
    <property type="evidence" value="ECO:0007669"/>
    <property type="project" value="UniProtKB-KW"/>
</dbReference>
<evidence type="ECO:0000259" key="9">
    <source>
        <dbReference type="PROSITE" id="PS51194"/>
    </source>
</evidence>
<evidence type="ECO:0000256" key="5">
    <source>
        <dbReference type="PROSITE-ProRule" id="PRU00175"/>
    </source>
</evidence>
<dbReference type="PANTHER" id="PTHR45865">
    <property type="entry name" value="E3 UBIQUITIN-PROTEIN LIGASE SHPRH FAMILY MEMBER"/>
    <property type="match status" value="1"/>
</dbReference>
<protein>
    <submittedName>
        <fullName evidence="10">E3 ubiquitin-protein ligase SHPRH</fullName>
    </submittedName>
</protein>
<dbReference type="InterPro" id="IPR052583">
    <property type="entry name" value="ATP-helicase/E3_Ub-Ligase"/>
</dbReference>
<dbReference type="InterPro" id="IPR001841">
    <property type="entry name" value="Znf_RING"/>
</dbReference>
<reference evidence="10" key="1">
    <citation type="submission" date="2015-06" db="EMBL/GenBank/DDBJ databases">
        <authorList>
            <person name="Hoefler B.C."/>
            <person name="Straight P.D."/>
        </authorList>
    </citation>
    <scope>NUCLEOTIDE SEQUENCE</scope>
</reference>
<dbReference type="InterPro" id="IPR013083">
    <property type="entry name" value="Znf_RING/FYVE/PHD"/>
</dbReference>
<dbReference type="SMART" id="SM00184">
    <property type="entry name" value="RING"/>
    <property type="match status" value="1"/>
</dbReference>
<dbReference type="Gene3D" id="3.40.50.300">
    <property type="entry name" value="P-loop containing nucleotide triphosphate hydrolases"/>
    <property type="match status" value="1"/>
</dbReference>
<gene>
    <name evidence="10" type="primary">SHPRH_2</name>
    <name evidence="10" type="ORF">c0_g2_i2</name>
</gene>
<evidence type="ECO:0000256" key="6">
    <source>
        <dbReference type="PROSITE-ProRule" id="PRU00339"/>
    </source>
</evidence>
<dbReference type="InterPro" id="IPR014001">
    <property type="entry name" value="Helicase_ATP-bd"/>
</dbReference>
<dbReference type="Gene3D" id="3.40.50.10810">
    <property type="entry name" value="Tandem AAA-ATPase domain"/>
    <property type="match status" value="2"/>
</dbReference>
<dbReference type="Pfam" id="PF21325">
    <property type="entry name" value="SHPRH_helical-1st"/>
    <property type="match status" value="1"/>
</dbReference>
<dbReference type="CDD" id="cd18793">
    <property type="entry name" value="SF2_C_SNF"/>
    <property type="match status" value="1"/>
</dbReference>
<dbReference type="Gene3D" id="3.30.40.10">
    <property type="entry name" value="Zinc/RING finger domain, C3HC4 (zinc finger)"/>
    <property type="match status" value="1"/>
</dbReference>
<evidence type="ECO:0000256" key="4">
    <source>
        <dbReference type="ARBA" id="ARBA00022833"/>
    </source>
</evidence>
<keyword evidence="6" id="KW-0802">TPR repeat</keyword>
<dbReference type="InterPro" id="IPR048686">
    <property type="entry name" value="SHPRH_helical_1st"/>
</dbReference>
<dbReference type="SMART" id="SM00487">
    <property type="entry name" value="DEXDc"/>
    <property type="match status" value="1"/>
</dbReference>
<evidence type="ECO:0000256" key="2">
    <source>
        <dbReference type="ARBA" id="ARBA00022771"/>
    </source>
</evidence>
<dbReference type="GO" id="GO:0061630">
    <property type="term" value="F:ubiquitin protein ligase activity"/>
    <property type="evidence" value="ECO:0007669"/>
    <property type="project" value="TreeGrafter"/>
</dbReference>
<dbReference type="PROSITE" id="PS50089">
    <property type="entry name" value="ZF_RING_2"/>
    <property type="match status" value="1"/>
</dbReference>
<keyword evidence="1" id="KW-0479">Metal-binding</keyword>
<dbReference type="EMBL" id="GDHF01019709">
    <property type="protein sequence ID" value="JAI32605.1"/>
    <property type="molecule type" value="Transcribed_RNA"/>
</dbReference>
<dbReference type="InterPro" id="IPR000330">
    <property type="entry name" value="SNF2_N"/>
</dbReference>
<keyword evidence="3" id="KW-0378">Hydrolase</keyword>
<proteinExistence type="predicted"/>
<dbReference type="SUPFAM" id="SSF48452">
    <property type="entry name" value="TPR-like"/>
    <property type="match status" value="1"/>
</dbReference>
<dbReference type="PROSITE" id="PS51194">
    <property type="entry name" value="HELICASE_CTER"/>
    <property type="match status" value="1"/>
</dbReference>
<dbReference type="SUPFAM" id="SSF57903">
    <property type="entry name" value="FYVE/PHD zinc finger"/>
    <property type="match status" value="1"/>
</dbReference>
<dbReference type="PANTHER" id="PTHR45865:SF1">
    <property type="entry name" value="E3 UBIQUITIN-PROTEIN LIGASE SHPRH"/>
    <property type="match status" value="1"/>
</dbReference>
<dbReference type="PROSITE" id="PS50005">
    <property type="entry name" value="TPR"/>
    <property type="match status" value="1"/>
</dbReference>
<evidence type="ECO:0000259" key="8">
    <source>
        <dbReference type="PROSITE" id="PS50089"/>
    </source>
</evidence>
<dbReference type="SUPFAM" id="SSF57850">
    <property type="entry name" value="RING/U-box"/>
    <property type="match status" value="1"/>
</dbReference>
<dbReference type="OrthoDB" id="423559at2759"/>
<evidence type="ECO:0000256" key="1">
    <source>
        <dbReference type="ARBA" id="ARBA00022723"/>
    </source>
</evidence>
<evidence type="ECO:0000256" key="7">
    <source>
        <dbReference type="SAM" id="MobiDB-lite"/>
    </source>
</evidence>
<dbReference type="InterPro" id="IPR011011">
    <property type="entry name" value="Znf_FYVE_PHD"/>
</dbReference>
<evidence type="ECO:0000256" key="3">
    <source>
        <dbReference type="ARBA" id="ARBA00022801"/>
    </source>
</evidence>
<accession>A0A0K8V1Y0</accession>
<dbReference type="Gene3D" id="1.25.40.10">
    <property type="entry name" value="Tetratricopeptide repeat domain"/>
    <property type="match status" value="1"/>
</dbReference>
<dbReference type="GO" id="GO:0005737">
    <property type="term" value="C:cytoplasm"/>
    <property type="evidence" value="ECO:0007669"/>
    <property type="project" value="UniProtKB-ARBA"/>
</dbReference>
<keyword evidence="2 5" id="KW-0863">Zinc-finger</keyword>
<name>A0A0K8V1Y0_BACLA</name>
<dbReference type="InterPro" id="IPR011990">
    <property type="entry name" value="TPR-like_helical_dom_sf"/>
</dbReference>
<dbReference type="GO" id="GO:0005634">
    <property type="term" value="C:nucleus"/>
    <property type="evidence" value="ECO:0007669"/>
    <property type="project" value="TreeGrafter"/>
</dbReference>
<dbReference type="InterPro" id="IPR049730">
    <property type="entry name" value="SNF2/RAD54-like_C"/>
</dbReference>
<dbReference type="Pfam" id="PF00176">
    <property type="entry name" value="SNF2-rel_dom"/>
    <property type="match status" value="1"/>
</dbReference>
<feature type="domain" description="Helicase C-terminal" evidence="9">
    <location>
        <begin position="1179"/>
        <end position="1328"/>
    </location>
</feature>
<organism evidence="10">
    <name type="scientific">Bactrocera latifrons</name>
    <name type="common">Malaysian fruit fly</name>
    <name type="synonym">Chaetodacus latifrons</name>
    <dbReference type="NCBI Taxonomy" id="174628"/>
    <lineage>
        <taxon>Eukaryota</taxon>
        <taxon>Metazoa</taxon>
        <taxon>Ecdysozoa</taxon>
        <taxon>Arthropoda</taxon>
        <taxon>Hexapoda</taxon>
        <taxon>Insecta</taxon>
        <taxon>Pterygota</taxon>
        <taxon>Neoptera</taxon>
        <taxon>Endopterygota</taxon>
        <taxon>Diptera</taxon>
        <taxon>Brachycera</taxon>
        <taxon>Muscomorpha</taxon>
        <taxon>Tephritoidea</taxon>
        <taxon>Tephritidae</taxon>
        <taxon>Bactrocera</taxon>
        <taxon>Bactrocera</taxon>
    </lineage>
</organism>
<feature type="repeat" description="TPR" evidence="6">
    <location>
        <begin position="688"/>
        <end position="721"/>
    </location>
</feature>
<dbReference type="GeneID" id="108973581"/>
<dbReference type="Pfam" id="PF00097">
    <property type="entry name" value="zf-C3HC4"/>
    <property type="match status" value="1"/>
</dbReference>
<dbReference type="GO" id="GO:0060255">
    <property type="term" value="P:regulation of macromolecule metabolic process"/>
    <property type="evidence" value="ECO:0007669"/>
    <property type="project" value="UniProtKB-ARBA"/>
</dbReference>
<dbReference type="CDD" id="cd18070">
    <property type="entry name" value="DEXQc_SHPRH"/>
    <property type="match status" value="1"/>
</dbReference>
<keyword evidence="4" id="KW-0862">Zinc</keyword>
<dbReference type="PROSITE" id="PS00518">
    <property type="entry name" value="ZF_RING_1"/>
    <property type="match status" value="1"/>
</dbReference>
<feature type="domain" description="RING-type" evidence="8">
    <location>
        <begin position="1101"/>
        <end position="1144"/>
    </location>
</feature>
<dbReference type="SUPFAM" id="SSF52540">
    <property type="entry name" value="P-loop containing nucleoside triphosphate hydrolases"/>
    <property type="match status" value="2"/>
</dbReference>
<dbReference type="InterPro" id="IPR038718">
    <property type="entry name" value="SNF2-like_sf"/>
</dbReference>
<dbReference type="InterPro" id="IPR019734">
    <property type="entry name" value="TPR_rpt"/>
</dbReference>
<dbReference type="InterPro" id="IPR001650">
    <property type="entry name" value="Helicase_C-like"/>
</dbReference>
<feature type="region of interest" description="Disordered" evidence="7">
    <location>
        <begin position="281"/>
        <end position="305"/>
    </location>
</feature>
<dbReference type="GO" id="GO:0005524">
    <property type="term" value="F:ATP binding"/>
    <property type="evidence" value="ECO:0007669"/>
    <property type="project" value="InterPro"/>
</dbReference>
<dbReference type="InterPro" id="IPR017907">
    <property type="entry name" value="Znf_RING_CS"/>
</dbReference>
<dbReference type="SMART" id="SM00028">
    <property type="entry name" value="TPR"/>
    <property type="match status" value="1"/>
</dbReference>
<dbReference type="GO" id="GO:0006974">
    <property type="term" value="P:DNA damage response"/>
    <property type="evidence" value="ECO:0007669"/>
    <property type="project" value="TreeGrafter"/>
</dbReference>
<dbReference type="GO" id="GO:0000209">
    <property type="term" value="P:protein polyubiquitination"/>
    <property type="evidence" value="ECO:0007669"/>
    <property type="project" value="TreeGrafter"/>
</dbReference>
<feature type="compositionally biased region" description="Polar residues" evidence="7">
    <location>
        <begin position="281"/>
        <end position="297"/>
    </location>
</feature>